<feature type="binding site" evidence="13">
    <location>
        <position position="331"/>
    </location>
    <ligand>
        <name>K(+)</name>
        <dbReference type="ChEBI" id="CHEBI:29103"/>
    </ligand>
</feature>
<feature type="binding site" evidence="13">
    <location>
        <position position="330"/>
    </location>
    <ligand>
        <name>K(+)</name>
        <dbReference type="ChEBI" id="CHEBI:29103"/>
    </ligand>
</feature>
<keyword evidence="8 12" id="KW-0630">Potassium</keyword>
<dbReference type="EMBL" id="APNK01000001">
    <property type="protein sequence ID" value="KEZ79322.1"/>
    <property type="molecule type" value="Genomic_DNA"/>
</dbReference>
<feature type="transmembrane region" description="Helical" evidence="14">
    <location>
        <begin position="81"/>
        <end position="102"/>
    </location>
</feature>
<reference evidence="15 16" key="1">
    <citation type="submission" date="2013-03" db="EMBL/GenBank/DDBJ databases">
        <title>Salinisphaera hydrothermalis C41B8 Genome Sequencing.</title>
        <authorList>
            <person name="Li C."/>
            <person name="Lai Q."/>
            <person name="Shao Z."/>
        </authorList>
    </citation>
    <scope>NUCLEOTIDE SEQUENCE [LARGE SCALE GENOMIC DNA]</scope>
    <source>
        <strain evidence="15 16">C41B8</strain>
    </source>
</reference>
<keyword evidence="4 12" id="KW-1003">Cell membrane</keyword>
<keyword evidence="5 12" id="KW-0997">Cell inner membrane</keyword>
<evidence type="ECO:0000256" key="2">
    <source>
        <dbReference type="ARBA" id="ARBA00009137"/>
    </source>
</evidence>
<evidence type="ECO:0000256" key="9">
    <source>
        <dbReference type="ARBA" id="ARBA00022989"/>
    </source>
</evidence>
<keyword evidence="3 12" id="KW-0813">Transport</keyword>
<dbReference type="GO" id="GO:0015379">
    <property type="term" value="F:potassium:chloride symporter activity"/>
    <property type="evidence" value="ECO:0007669"/>
    <property type="project" value="InterPro"/>
</dbReference>
<evidence type="ECO:0000256" key="4">
    <source>
        <dbReference type="ARBA" id="ARBA00022475"/>
    </source>
</evidence>
<feature type="transmembrane region" description="Helical" evidence="14">
    <location>
        <begin position="340"/>
        <end position="360"/>
    </location>
</feature>
<feature type="binding site" evidence="13">
    <location>
        <position position="123"/>
    </location>
    <ligand>
        <name>K(+)</name>
        <dbReference type="ChEBI" id="CHEBI:29103"/>
    </ligand>
</feature>
<feature type="transmembrane region" description="Helical" evidence="14">
    <location>
        <begin position="50"/>
        <end position="69"/>
    </location>
</feature>
<keyword evidence="16" id="KW-1185">Reference proteome</keyword>
<dbReference type="PATRIC" id="fig|1304275.5.peg.241"/>
<organism evidence="15 16">
    <name type="scientific">Salinisphaera hydrothermalis (strain C41B8)</name>
    <dbReference type="NCBI Taxonomy" id="1304275"/>
    <lineage>
        <taxon>Bacteria</taxon>
        <taxon>Pseudomonadati</taxon>
        <taxon>Pseudomonadota</taxon>
        <taxon>Gammaproteobacteria</taxon>
        <taxon>Salinisphaerales</taxon>
        <taxon>Salinisphaeraceae</taxon>
        <taxon>Salinisphaera</taxon>
    </lineage>
</organism>
<evidence type="ECO:0000256" key="3">
    <source>
        <dbReference type="ARBA" id="ARBA00022448"/>
    </source>
</evidence>
<evidence type="ECO:0000256" key="6">
    <source>
        <dbReference type="ARBA" id="ARBA00022538"/>
    </source>
</evidence>
<feature type="transmembrane region" description="Helical" evidence="14">
    <location>
        <begin position="196"/>
        <end position="215"/>
    </location>
</feature>
<dbReference type="Proteomes" id="UP000028302">
    <property type="component" value="Unassembled WGS sequence"/>
</dbReference>
<evidence type="ECO:0000256" key="1">
    <source>
        <dbReference type="ARBA" id="ARBA00004429"/>
    </source>
</evidence>
<keyword evidence="9 14" id="KW-1133">Transmembrane helix</keyword>
<dbReference type="PANTHER" id="PTHR32024:SF2">
    <property type="entry name" value="TRK SYSTEM POTASSIUM UPTAKE PROTEIN TRKG-RELATED"/>
    <property type="match status" value="1"/>
</dbReference>
<feature type="binding site" evidence="13">
    <location>
        <position position="233"/>
    </location>
    <ligand>
        <name>K(+)</name>
        <dbReference type="ChEBI" id="CHEBI:29103"/>
    </ligand>
</feature>
<evidence type="ECO:0000256" key="12">
    <source>
        <dbReference type="PIRNR" id="PIRNR006247"/>
    </source>
</evidence>
<dbReference type="PIRSF" id="PIRSF006247">
    <property type="entry name" value="TrkH"/>
    <property type="match status" value="1"/>
</dbReference>
<feature type="binding site" evidence="13">
    <location>
        <position position="447"/>
    </location>
    <ligand>
        <name>K(+)</name>
        <dbReference type="ChEBI" id="CHEBI:29103"/>
    </ligand>
</feature>
<comment type="similarity">
    <text evidence="2 12">Belongs to the TrkH potassium transport family.</text>
</comment>
<feature type="transmembrane region" description="Helical" evidence="14">
    <location>
        <begin position="21"/>
        <end position="44"/>
    </location>
</feature>
<dbReference type="GO" id="GO:0005886">
    <property type="term" value="C:plasma membrane"/>
    <property type="evidence" value="ECO:0007669"/>
    <property type="project" value="UniProtKB-SubCell"/>
</dbReference>
<comment type="caution">
    <text evidence="15">The sequence shown here is derived from an EMBL/GenBank/DDBJ whole genome shotgun (WGS) entry which is preliminary data.</text>
</comment>
<comment type="subcellular location">
    <subcellularLocation>
        <location evidence="1 12">Cell inner membrane</location>
        <topology evidence="1 12">Multi-pass membrane protein</topology>
    </subcellularLocation>
</comment>
<feature type="transmembrane region" description="Helical" evidence="14">
    <location>
        <begin position="249"/>
        <end position="269"/>
    </location>
</feature>
<proteinExistence type="inferred from homology"/>
<keyword evidence="7 14" id="KW-0812">Transmembrane</keyword>
<feature type="binding site" evidence="13">
    <location>
        <position position="448"/>
    </location>
    <ligand>
        <name>K(+)</name>
        <dbReference type="ChEBI" id="CHEBI:29103"/>
    </ligand>
</feature>
<evidence type="ECO:0000256" key="13">
    <source>
        <dbReference type="PIRSR" id="PIRSR006247-1"/>
    </source>
</evidence>
<keyword evidence="10 12" id="KW-0406">Ion transport</keyword>
<sequence length="495" mass="53676">MSLSAIVRGRLNYYYAVVQRVLGLLLMIFSVSMLAPVVVALIYGDGEMEAFIIGFFITLATGLAAWLPTRHVQRELKIRDGFLVVVLFWMVLSLFGAIPLWLATRPDMSFTDATFESVSGLTTTGATVLTGLDTLPHAILFWRVLLHWMGGMGIIVLAVAVLPMLGVGGMQLYRAETPGPIKDSKLTPRIRETAKALWYLYVSLTAFCALLFWAAGTTPFDAISDAFSAIATGGFSNHDLSLGYHDSPVIELAAIVSMLIGAISFGMHFSVWRSANPLNYWRDSETRTFLIMVVAATAVTTIVLLASGTYVDAPDAVIKALFQVLSIGTTTGFTTTDYTIWPSFLPMFLLLGSFIGGCAGSTTGGMKVVRFILLAKQGTREISRLVHPNAEIPIKMGGKVIPDRVVHAVWGFFSVYVTVFAVMFLILLSTGLNELTSFSAVAATINNVGPGLGAVASNMAGIPKLAKWVLCMSMLLGRLEVFTLLVILTPAFWRR</sequence>
<evidence type="ECO:0000256" key="5">
    <source>
        <dbReference type="ARBA" id="ARBA00022519"/>
    </source>
</evidence>
<gene>
    <name evidence="15" type="ORF">C41B8_01195</name>
</gene>
<evidence type="ECO:0000256" key="11">
    <source>
        <dbReference type="ARBA" id="ARBA00023136"/>
    </source>
</evidence>
<dbReference type="GO" id="GO:0046872">
    <property type="term" value="F:metal ion binding"/>
    <property type="evidence" value="ECO:0007669"/>
    <property type="project" value="UniProtKB-KW"/>
</dbReference>
<name>A0A084IRI8_SALHC</name>
<evidence type="ECO:0000256" key="7">
    <source>
        <dbReference type="ARBA" id="ARBA00022692"/>
    </source>
</evidence>
<evidence type="ECO:0000313" key="15">
    <source>
        <dbReference type="EMBL" id="KEZ79322.1"/>
    </source>
</evidence>
<feature type="transmembrane region" description="Helical" evidence="14">
    <location>
        <begin position="289"/>
        <end position="311"/>
    </location>
</feature>
<dbReference type="InterPro" id="IPR004772">
    <property type="entry name" value="TrkH"/>
</dbReference>
<feature type="transmembrane region" description="Helical" evidence="14">
    <location>
        <begin position="145"/>
        <end position="165"/>
    </location>
</feature>
<dbReference type="NCBIfam" id="TIGR00933">
    <property type="entry name" value="2a38"/>
    <property type="match status" value="1"/>
</dbReference>
<keyword evidence="13" id="KW-0479">Metal-binding</keyword>
<dbReference type="Pfam" id="PF02386">
    <property type="entry name" value="TrkH"/>
    <property type="match status" value="1"/>
</dbReference>
<dbReference type="AlphaFoldDB" id="A0A084IRI8"/>
<dbReference type="eggNOG" id="COG0168">
    <property type="taxonomic scope" value="Bacteria"/>
</dbReference>
<accession>A0A084IRI8</accession>
<evidence type="ECO:0000313" key="16">
    <source>
        <dbReference type="Proteomes" id="UP000028302"/>
    </source>
</evidence>
<dbReference type="OrthoDB" id="9810952at2"/>
<dbReference type="PANTHER" id="PTHR32024">
    <property type="entry name" value="TRK SYSTEM POTASSIUM UPTAKE PROTEIN TRKG-RELATED"/>
    <property type="match status" value="1"/>
</dbReference>
<keyword evidence="6 12" id="KW-0633">Potassium transport</keyword>
<feature type="transmembrane region" description="Helical" evidence="14">
    <location>
        <begin position="435"/>
        <end position="456"/>
    </location>
</feature>
<feature type="transmembrane region" description="Helical" evidence="14">
    <location>
        <begin position="405"/>
        <end position="429"/>
    </location>
</feature>
<dbReference type="InterPro" id="IPR003445">
    <property type="entry name" value="Cat_transpt"/>
</dbReference>
<dbReference type="STRING" id="1304275.C41B8_01195"/>
<evidence type="ECO:0000256" key="8">
    <source>
        <dbReference type="ARBA" id="ARBA00022958"/>
    </source>
</evidence>
<evidence type="ECO:0000256" key="14">
    <source>
        <dbReference type="SAM" id="Phobius"/>
    </source>
</evidence>
<protein>
    <recommendedName>
        <fullName evidence="12">Trk system potassium uptake protein</fullName>
    </recommendedName>
</protein>
<evidence type="ECO:0000256" key="10">
    <source>
        <dbReference type="ARBA" id="ARBA00023065"/>
    </source>
</evidence>
<feature type="binding site" evidence="13">
    <location>
        <position position="124"/>
    </location>
    <ligand>
        <name>K(+)</name>
        <dbReference type="ChEBI" id="CHEBI:29103"/>
    </ligand>
</feature>
<keyword evidence="11 12" id="KW-0472">Membrane</keyword>
<comment type="function">
    <text evidence="12">Low-affinity potassium transport system. Interacts with Trk system potassium uptake protein TrkA.</text>
</comment>
<feature type="transmembrane region" description="Helical" evidence="14">
    <location>
        <begin position="468"/>
        <end position="493"/>
    </location>
</feature>